<accession>A0A2P6TL84</accession>
<dbReference type="GO" id="GO:0000209">
    <property type="term" value="P:protein polyubiquitination"/>
    <property type="evidence" value="ECO:0007669"/>
    <property type="project" value="InterPro"/>
</dbReference>
<dbReference type="Gene3D" id="3.30.2160.10">
    <property type="entry name" value="Hect, E3 ligase catalytic domain"/>
    <property type="match status" value="1"/>
</dbReference>
<dbReference type="GO" id="GO:0061630">
    <property type="term" value="F:ubiquitin protein ligase activity"/>
    <property type="evidence" value="ECO:0007669"/>
    <property type="project" value="UniProtKB-EC"/>
</dbReference>
<evidence type="ECO:0000256" key="6">
    <source>
        <dbReference type="ARBA" id="ARBA00061247"/>
    </source>
</evidence>
<protein>
    <recommendedName>
        <fullName evidence="2">HECT-type E3 ubiquitin transferase</fullName>
        <ecNumber evidence="2">2.3.2.26</ecNumber>
    </recommendedName>
</protein>
<evidence type="ECO:0000256" key="8">
    <source>
        <dbReference type="SAM" id="MobiDB-lite"/>
    </source>
</evidence>
<dbReference type="Pfam" id="PF00632">
    <property type="entry name" value="HECT"/>
    <property type="match status" value="1"/>
</dbReference>
<evidence type="ECO:0000313" key="11">
    <source>
        <dbReference type="Proteomes" id="UP000239899"/>
    </source>
</evidence>
<dbReference type="InterPro" id="IPR035983">
    <property type="entry name" value="Hect_E3_ubiquitin_ligase"/>
</dbReference>
<evidence type="ECO:0000256" key="5">
    <source>
        <dbReference type="ARBA" id="ARBA00057703"/>
    </source>
</evidence>
<dbReference type="FunFam" id="3.30.2410.10:FF:000011">
    <property type="entry name" value="Putative Ubiquitin-protein ligase E3C"/>
    <property type="match status" value="1"/>
</dbReference>
<dbReference type="InterPro" id="IPR000569">
    <property type="entry name" value="HECT_dom"/>
</dbReference>
<feature type="compositionally biased region" description="Gly residues" evidence="8">
    <location>
        <begin position="234"/>
        <end position="244"/>
    </location>
</feature>
<dbReference type="FunFam" id="3.30.2160.10:FF:000002">
    <property type="entry name" value="Putative Ubiquitin-protein ligase E3C"/>
    <property type="match status" value="1"/>
</dbReference>
<name>A0A2P6TL84_CHLSO</name>
<dbReference type="CDD" id="cd23767">
    <property type="entry name" value="IQCD"/>
    <property type="match status" value="1"/>
</dbReference>
<dbReference type="PROSITE" id="PS50237">
    <property type="entry name" value="HECT"/>
    <property type="match status" value="1"/>
</dbReference>
<dbReference type="PANTHER" id="PTHR45700">
    <property type="entry name" value="UBIQUITIN-PROTEIN LIGASE E3C"/>
    <property type="match status" value="1"/>
</dbReference>
<dbReference type="InterPro" id="IPR044611">
    <property type="entry name" value="E3A/B/C-like"/>
</dbReference>
<dbReference type="PROSITE" id="PS50096">
    <property type="entry name" value="IQ"/>
    <property type="match status" value="1"/>
</dbReference>
<comment type="caution">
    <text evidence="10">The sequence shown here is derived from an EMBL/GenBank/DDBJ whole genome shotgun (WGS) entry which is preliminary data.</text>
</comment>
<sequence length="942" mass="102801">MSGLRSFGGEFRKAQKVSLVGRSRGEETRAEVLERTRRERERRRRERQEQSAATAIQAAWRGWIERQHRQAEVRAAWQARYGAEAERASSMDLAPASGFLRQLCFFAKPAAAGDLRLLAVACRLVLTSQQAQLAPAAGEAPQPPQLLFCAQAAGGGEQAATAIWQAQRLHPGIEAALAGAGLLGNLLDGAAAALKADEAQQLAAVRQPALQFAALACSLLALLPQQPFFPSSDGDGGPQVGSTGGSRWADDDEDEEVQAAVRTVAAAAAPTAAKLPWDAEQLPSASLVAQLQLVADSRLLRSLVRAVLPQADAGSGGALQGPALVQRAADVRRLCGLLQQLMALPGQRQRLLVVLAFSAELVQRLWFSYLRPAQASPVEGWVPSADAACDPGWMLPLTLFSLAYSSFIMTAGDDELYTAQRPLPLEQLHSPDRPGGGVLALLKMALWHALWAEAPPAPGGWSPEAAALRSQLKEAAGKLMGQLHDRNCRRAFAPAEAFQADALPAERFQSEVQAATAAGRGLDEEGAGRAWGLLAHAPYLVPFRERAKLFQAVVAQERTRYRDMDLMQSFAAEMGAGGGNRFFPVRRTQVLQDAYDQLNGLGEGLHGRIRIQFIDAHGLEEAGVDGGGIFKEFVETVVREGFNPEAGLFKATTDNRLYPNPHAQLVAANALRLIEFLGRMLGKAMYEGILVELPLAPFFLKKFRGAYCDINDLPTLDPELYRNLVFLKRYTGDVAELGLTFTITDNVLGVAREVELAPRGHDTPVTADNRLAYIHRVADYRLNRQIREPAAAFLRGLHDLIKPEWVRMFNEEELQMLISGGQQGLDIADMRAHVQYSGGYHEEHPVILEFWRALATFSPQEQADFLRFVTSCPRPPLLGFRYLEPPLAIQLAGSMLDEQATERLPTAATCMNVLKLPPYRTAQQIREKLLYAIQSGAGFELS</sequence>
<comment type="function">
    <text evidence="5">Probable E3 ubiquitin-protein ligase which mediates ubiquitination and subsequent proteasomal degradation of target proteins.</text>
</comment>
<feature type="compositionally biased region" description="Basic and acidic residues" evidence="8">
    <location>
        <begin position="23"/>
        <end position="39"/>
    </location>
</feature>
<evidence type="ECO:0000259" key="9">
    <source>
        <dbReference type="PROSITE" id="PS50237"/>
    </source>
</evidence>
<evidence type="ECO:0000256" key="1">
    <source>
        <dbReference type="ARBA" id="ARBA00000885"/>
    </source>
</evidence>
<dbReference type="Gene3D" id="3.30.2410.10">
    <property type="entry name" value="Hect, E3 ligase catalytic domain"/>
    <property type="match status" value="1"/>
</dbReference>
<comment type="catalytic activity">
    <reaction evidence="1">
        <text>S-ubiquitinyl-[E2 ubiquitin-conjugating enzyme]-L-cysteine + [acceptor protein]-L-lysine = [E2 ubiquitin-conjugating enzyme]-L-cysteine + N(6)-ubiquitinyl-[acceptor protein]-L-lysine.</text>
        <dbReference type="EC" id="2.3.2.26"/>
    </reaction>
</comment>
<evidence type="ECO:0000256" key="3">
    <source>
        <dbReference type="ARBA" id="ARBA00022679"/>
    </source>
</evidence>
<dbReference type="Gene3D" id="3.90.1750.10">
    <property type="entry name" value="Hect, E3 ligase catalytic domains"/>
    <property type="match status" value="1"/>
</dbReference>
<dbReference type="CDD" id="cd00078">
    <property type="entry name" value="HECTc"/>
    <property type="match status" value="1"/>
</dbReference>
<evidence type="ECO:0000256" key="7">
    <source>
        <dbReference type="PROSITE-ProRule" id="PRU00104"/>
    </source>
</evidence>
<gene>
    <name evidence="10" type="ORF">C2E21_6119</name>
</gene>
<feature type="region of interest" description="Disordered" evidence="8">
    <location>
        <begin position="20"/>
        <end position="51"/>
    </location>
</feature>
<reference evidence="10 11" key="1">
    <citation type="journal article" date="2018" name="Plant J.">
        <title>Genome sequences of Chlorella sorokiniana UTEX 1602 and Micractinium conductrix SAG 241.80: implications to maltose excretion by a green alga.</title>
        <authorList>
            <person name="Arriola M.B."/>
            <person name="Velmurugan N."/>
            <person name="Zhang Y."/>
            <person name="Plunkett M.H."/>
            <person name="Hondzo H."/>
            <person name="Barney B.M."/>
        </authorList>
    </citation>
    <scope>NUCLEOTIDE SEQUENCE [LARGE SCALE GENOMIC DNA]</scope>
    <source>
        <strain evidence="11">UTEX 1602</strain>
    </source>
</reference>
<keyword evidence="3" id="KW-0808">Transferase</keyword>
<dbReference type="GO" id="GO:0016874">
    <property type="term" value="F:ligase activity"/>
    <property type="evidence" value="ECO:0007669"/>
    <property type="project" value="UniProtKB-KW"/>
</dbReference>
<dbReference type="OrthoDB" id="8068875at2759"/>
<evidence type="ECO:0000313" key="10">
    <source>
        <dbReference type="EMBL" id="PRW45057.1"/>
    </source>
</evidence>
<comment type="similarity">
    <text evidence="6">Belongs to the UPL family.</text>
</comment>
<dbReference type="AlphaFoldDB" id="A0A2P6TL84"/>
<dbReference type="EC" id="2.3.2.26" evidence="2"/>
<dbReference type="PANTHER" id="PTHR45700:SF6">
    <property type="entry name" value="E3 UBIQUITIN-PROTEIN LIGASE UPL6"/>
    <property type="match status" value="1"/>
</dbReference>
<feature type="domain" description="HECT" evidence="9">
    <location>
        <begin position="605"/>
        <end position="942"/>
    </location>
</feature>
<feature type="active site" description="Glycyl thioester intermediate" evidence="7">
    <location>
        <position position="910"/>
    </location>
</feature>
<dbReference type="STRING" id="3076.A0A2P6TL84"/>
<keyword evidence="11" id="KW-1185">Reference proteome</keyword>
<dbReference type="Proteomes" id="UP000239899">
    <property type="component" value="Unassembled WGS sequence"/>
</dbReference>
<feature type="region of interest" description="Disordered" evidence="8">
    <location>
        <begin position="230"/>
        <end position="252"/>
    </location>
</feature>
<proteinExistence type="inferred from homology"/>
<evidence type="ECO:0000256" key="2">
    <source>
        <dbReference type="ARBA" id="ARBA00012485"/>
    </source>
</evidence>
<dbReference type="SUPFAM" id="SSF56204">
    <property type="entry name" value="Hect, E3 ligase catalytic domain"/>
    <property type="match status" value="1"/>
</dbReference>
<dbReference type="GO" id="GO:0006511">
    <property type="term" value="P:ubiquitin-dependent protein catabolic process"/>
    <property type="evidence" value="ECO:0007669"/>
    <property type="project" value="TreeGrafter"/>
</dbReference>
<organism evidence="10 11">
    <name type="scientific">Chlorella sorokiniana</name>
    <name type="common">Freshwater green alga</name>
    <dbReference type="NCBI Taxonomy" id="3076"/>
    <lineage>
        <taxon>Eukaryota</taxon>
        <taxon>Viridiplantae</taxon>
        <taxon>Chlorophyta</taxon>
        <taxon>core chlorophytes</taxon>
        <taxon>Trebouxiophyceae</taxon>
        <taxon>Chlorellales</taxon>
        <taxon>Chlorellaceae</taxon>
        <taxon>Chlorella clade</taxon>
        <taxon>Chlorella</taxon>
    </lineage>
</organism>
<dbReference type="EMBL" id="LHPG02000012">
    <property type="protein sequence ID" value="PRW45057.1"/>
    <property type="molecule type" value="Genomic_DNA"/>
</dbReference>
<dbReference type="SMART" id="SM00119">
    <property type="entry name" value="HECTc"/>
    <property type="match status" value="1"/>
</dbReference>
<keyword evidence="4 7" id="KW-0833">Ubl conjugation pathway</keyword>
<evidence type="ECO:0000256" key="4">
    <source>
        <dbReference type="ARBA" id="ARBA00022786"/>
    </source>
</evidence>